<dbReference type="PANTHER" id="PTHR43646:SF2">
    <property type="entry name" value="GLYCOSYLTRANSFERASE 2-LIKE DOMAIN-CONTAINING PROTEIN"/>
    <property type="match status" value="1"/>
</dbReference>
<dbReference type="InterPro" id="IPR001173">
    <property type="entry name" value="Glyco_trans_2-like"/>
</dbReference>
<protein>
    <submittedName>
        <fullName evidence="7">TIGR04283 family arsenosugar biosynthesis glycosyltransferase</fullName>
    </submittedName>
</protein>
<evidence type="ECO:0000313" key="8">
    <source>
        <dbReference type="Proteomes" id="UP001568894"/>
    </source>
</evidence>
<dbReference type="NCBIfam" id="TIGR04283">
    <property type="entry name" value="glyco_like_mftF"/>
    <property type="match status" value="1"/>
</dbReference>
<dbReference type="InterPro" id="IPR029044">
    <property type="entry name" value="Nucleotide-diphossugar_trans"/>
</dbReference>
<dbReference type="Gene3D" id="3.90.550.10">
    <property type="entry name" value="Spore Coat Polysaccharide Biosynthesis Protein SpsA, Chain A"/>
    <property type="match status" value="1"/>
</dbReference>
<evidence type="ECO:0000256" key="1">
    <source>
        <dbReference type="ARBA" id="ARBA00004236"/>
    </source>
</evidence>
<organism evidence="7 8">
    <name type="scientific">Flavobacterium frigidarium</name>
    <dbReference type="NCBI Taxonomy" id="99286"/>
    <lineage>
        <taxon>Bacteria</taxon>
        <taxon>Pseudomonadati</taxon>
        <taxon>Bacteroidota</taxon>
        <taxon>Flavobacteriia</taxon>
        <taxon>Flavobacteriales</taxon>
        <taxon>Flavobacteriaceae</taxon>
        <taxon>Flavobacterium</taxon>
    </lineage>
</organism>
<comment type="caution">
    <text evidence="7">The sequence shown here is derived from an EMBL/GenBank/DDBJ whole genome shotgun (WGS) entry which is preliminary data.</text>
</comment>
<keyword evidence="2" id="KW-1003">Cell membrane</keyword>
<dbReference type="Pfam" id="PF00535">
    <property type="entry name" value="Glycos_transf_2"/>
    <property type="match status" value="1"/>
</dbReference>
<keyword evidence="8" id="KW-1185">Reference proteome</keyword>
<sequence>MNKLSFIIPVYNEESAINKLIAKLQQLISNQIVFEIIVVDGGSTDATVAIVRNNPEVILVHSAKGRAKQMNAGATKSIGDVLYFLHSDTYPPLHFDLSIKNELEKDNKAGCFRMKFDSKHPVLLISQWFTRINHICCRGGDQSLFIEKVLFNDIGQFNESLIIYEDNDITGRLYAKNQFVVINKTIVTSARKYLQIGVWRLQYIFAMIHLKRKLGYSNDSILHYYNTKIIK</sequence>
<dbReference type="RefSeq" id="WP_371570537.1">
    <property type="nucleotide sequence ID" value="NZ_JASMRN010000008.1"/>
</dbReference>
<comment type="subcellular location">
    <subcellularLocation>
        <location evidence="1">Cell membrane</location>
    </subcellularLocation>
</comment>
<keyword evidence="3" id="KW-0328">Glycosyltransferase</keyword>
<evidence type="ECO:0000313" key="7">
    <source>
        <dbReference type="EMBL" id="MEZ7515836.1"/>
    </source>
</evidence>
<dbReference type="PANTHER" id="PTHR43646">
    <property type="entry name" value="GLYCOSYLTRANSFERASE"/>
    <property type="match status" value="1"/>
</dbReference>
<evidence type="ECO:0000256" key="4">
    <source>
        <dbReference type="ARBA" id="ARBA00022679"/>
    </source>
</evidence>
<evidence type="ECO:0000259" key="6">
    <source>
        <dbReference type="Pfam" id="PF00535"/>
    </source>
</evidence>
<dbReference type="CDD" id="cd02522">
    <property type="entry name" value="GT_2_like_a"/>
    <property type="match status" value="1"/>
</dbReference>
<proteinExistence type="predicted"/>
<name>A0ABV4KGH7_9FLAO</name>
<gene>
    <name evidence="7" type="ORF">QO192_11150</name>
</gene>
<evidence type="ECO:0000256" key="3">
    <source>
        <dbReference type="ARBA" id="ARBA00022676"/>
    </source>
</evidence>
<feature type="domain" description="Glycosyltransferase 2-like" evidence="6">
    <location>
        <begin position="5"/>
        <end position="117"/>
    </location>
</feature>
<dbReference type="EMBL" id="JASMRN010000008">
    <property type="protein sequence ID" value="MEZ7515836.1"/>
    <property type="molecule type" value="Genomic_DNA"/>
</dbReference>
<dbReference type="SUPFAM" id="SSF53448">
    <property type="entry name" value="Nucleotide-diphospho-sugar transferases"/>
    <property type="match status" value="1"/>
</dbReference>
<keyword evidence="4" id="KW-0808">Transferase</keyword>
<reference evidence="7 8" key="1">
    <citation type="submission" date="2023-05" db="EMBL/GenBank/DDBJ databases">
        <title>Adaptations of aquatic viruses from atmosphere-close ecosystems of the Central Arctic Ocean.</title>
        <authorList>
            <person name="Rahlff J."/>
            <person name="Holmfeldt K."/>
        </authorList>
    </citation>
    <scope>NUCLEOTIDE SEQUENCE [LARGE SCALE GENOMIC DNA]</scope>
    <source>
        <strain evidence="7 8">Arc14</strain>
    </source>
</reference>
<evidence type="ECO:0000256" key="2">
    <source>
        <dbReference type="ARBA" id="ARBA00022475"/>
    </source>
</evidence>
<evidence type="ECO:0000256" key="5">
    <source>
        <dbReference type="ARBA" id="ARBA00023136"/>
    </source>
</evidence>
<dbReference type="InterPro" id="IPR026461">
    <property type="entry name" value="Trfase_2_rSAM/seldom_assoc"/>
</dbReference>
<keyword evidence="5" id="KW-0472">Membrane</keyword>
<accession>A0ABV4KGH7</accession>
<dbReference type="Proteomes" id="UP001568894">
    <property type="component" value="Unassembled WGS sequence"/>
</dbReference>